<keyword evidence="11" id="KW-1133">Transmembrane helix</keyword>
<reference evidence="12" key="1">
    <citation type="submission" date="2016-07" db="EMBL/GenBank/DDBJ databases">
        <authorList>
            <person name="Kauffman K."/>
            <person name="Arevalo P."/>
            <person name="Polz M.F."/>
        </authorList>
    </citation>
    <scope>NUCLEOTIDE SEQUENCE</scope>
    <source>
        <strain evidence="12">10N.222.46.E12</strain>
    </source>
</reference>
<evidence type="ECO:0000256" key="5">
    <source>
        <dbReference type="ARBA" id="ARBA00022475"/>
    </source>
</evidence>
<evidence type="ECO:0000256" key="2">
    <source>
        <dbReference type="ARBA" id="ARBA00007208"/>
    </source>
</evidence>
<dbReference type="AlphaFoldDB" id="A0A7Z1S398"/>
<evidence type="ECO:0000313" key="12">
    <source>
        <dbReference type="EMBL" id="PMP29566.1"/>
    </source>
</evidence>
<dbReference type="GO" id="GO:0015628">
    <property type="term" value="P:protein secretion by the type II secretion system"/>
    <property type="evidence" value="ECO:0007669"/>
    <property type="project" value="InterPro"/>
</dbReference>
<keyword evidence="7 11" id="KW-0812">Transmembrane</keyword>
<protein>
    <recommendedName>
        <fullName evidence="3">Type II secretion system protein N</fullName>
    </recommendedName>
    <alternativeName>
        <fullName evidence="10">General secretion pathway protein N</fullName>
    </alternativeName>
</protein>
<dbReference type="GO" id="GO:0015627">
    <property type="term" value="C:type II protein secretion system complex"/>
    <property type="evidence" value="ECO:0007669"/>
    <property type="project" value="InterPro"/>
</dbReference>
<evidence type="ECO:0000256" key="10">
    <source>
        <dbReference type="ARBA" id="ARBA00030772"/>
    </source>
</evidence>
<proteinExistence type="inferred from homology"/>
<evidence type="ECO:0000256" key="11">
    <source>
        <dbReference type="SAM" id="Phobius"/>
    </source>
</evidence>
<evidence type="ECO:0000256" key="1">
    <source>
        <dbReference type="ARBA" id="ARBA00004533"/>
    </source>
</evidence>
<feature type="transmembrane region" description="Helical" evidence="11">
    <location>
        <begin position="20"/>
        <end position="40"/>
    </location>
</feature>
<dbReference type="GO" id="GO:0005886">
    <property type="term" value="C:plasma membrane"/>
    <property type="evidence" value="ECO:0007669"/>
    <property type="project" value="UniProtKB-SubCell"/>
</dbReference>
<accession>A0A7Z1S398</accession>
<dbReference type="EMBL" id="MDBS01000026">
    <property type="protein sequence ID" value="PMP29566.1"/>
    <property type="molecule type" value="Genomic_DNA"/>
</dbReference>
<comment type="caution">
    <text evidence="12">The sequence shown here is derived from an EMBL/GenBank/DDBJ whole genome shotgun (WGS) entry which is preliminary data.</text>
</comment>
<reference evidence="12" key="2">
    <citation type="journal article" date="2018" name="Nature">
        <title>A major lineage of non-tailed dsDNA viruses as unrecognized killers of marine bacteria.</title>
        <authorList>
            <person name="Kauffman K.M."/>
            <person name="Hussain F.A."/>
            <person name="Yang J."/>
            <person name="Arevalo P."/>
            <person name="Brown J.M."/>
            <person name="Chang W.K."/>
            <person name="VanInsberghe D."/>
            <person name="Elsherbini J."/>
            <person name="Sharma R.S."/>
            <person name="Cutler M.B."/>
            <person name="Kelly L."/>
            <person name="Polz M.F."/>
        </authorList>
    </citation>
    <scope>NUCLEOTIDE SEQUENCE</scope>
    <source>
        <strain evidence="12">10N.222.46.E12</strain>
    </source>
</reference>
<comment type="similarity">
    <text evidence="2">Belongs to the GSP N family.</text>
</comment>
<keyword evidence="8" id="KW-0653">Protein transport</keyword>
<name>A0A7Z1S398_9VIBR</name>
<evidence type="ECO:0000256" key="4">
    <source>
        <dbReference type="ARBA" id="ARBA00022448"/>
    </source>
</evidence>
<dbReference type="InterPro" id="IPR022792">
    <property type="entry name" value="T2SS_protein-GspN"/>
</dbReference>
<comment type="subcellular location">
    <subcellularLocation>
        <location evidence="1">Cell inner membrane</location>
    </subcellularLocation>
</comment>
<sequence>MSTDYSLNEVNVKRGISLKYSLLFSGIFIVFFSVSLLLHLPASFALKHAPVVRGLSIEGVEGTVWQGSANNIVWQRVNYGSVQWDFQFSKLLQAKAELAVRFGRNSDMNLSGKGRVGYSMSGAYAENLVASMPAMNVMKYAPAIPVPVAIGGQVELTIKHAVHAQPWCQSGEGTLAWSGAAVDSPVGALDLGPVIADISCEDSTIAAKGVQKSTQVDSEFSASLTPNQRYTSAAWFKPGVEFPPTMQNQLKWLGNPDNQGKYQFTYQGRF</sequence>
<organism evidence="12">
    <name type="scientific">Vibrio cyclitrophicus</name>
    <dbReference type="NCBI Taxonomy" id="47951"/>
    <lineage>
        <taxon>Bacteria</taxon>
        <taxon>Pseudomonadati</taxon>
        <taxon>Pseudomonadota</taxon>
        <taxon>Gammaproteobacteria</taxon>
        <taxon>Vibrionales</taxon>
        <taxon>Vibrionaceae</taxon>
        <taxon>Vibrio</taxon>
    </lineage>
</organism>
<evidence type="ECO:0000256" key="6">
    <source>
        <dbReference type="ARBA" id="ARBA00022519"/>
    </source>
</evidence>
<evidence type="ECO:0000256" key="7">
    <source>
        <dbReference type="ARBA" id="ARBA00022692"/>
    </source>
</evidence>
<dbReference type="Pfam" id="PF01203">
    <property type="entry name" value="T2SSN"/>
    <property type="match status" value="1"/>
</dbReference>
<keyword evidence="6" id="KW-0997">Cell inner membrane</keyword>
<keyword evidence="9 11" id="KW-0472">Membrane</keyword>
<keyword evidence="4" id="KW-0813">Transport</keyword>
<gene>
    <name evidence="12" type="ORF">BCS90_17075</name>
</gene>
<keyword evidence="5" id="KW-1003">Cell membrane</keyword>
<evidence type="ECO:0000256" key="3">
    <source>
        <dbReference type="ARBA" id="ARBA00021563"/>
    </source>
</evidence>
<evidence type="ECO:0000256" key="9">
    <source>
        <dbReference type="ARBA" id="ARBA00023136"/>
    </source>
</evidence>
<evidence type="ECO:0000256" key="8">
    <source>
        <dbReference type="ARBA" id="ARBA00022927"/>
    </source>
</evidence>